<proteinExistence type="predicted"/>
<evidence type="ECO:0000313" key="1">
    <source>
        <dbReference type="EMBL" id="OAH12799.1"/>
    </source>
</evidence>
<reference evidence="1 2" key="1">
    <citation type="submission" date="2015-12" db="EMBL/GenBank/DDBJ databases">
        <title>Genome sequence of Streptomyces sp. G25.</title>
        <authorList>
            <person name="Poehlein A."/>
            <person name="Roettig A."/>
            <person name="Hiessl S."/>
            <person name="Hauschild P."/>
            <person name="Schauer J."/>
            <person name="Madkour M.H."/>
            <person name="Al-Ansari A.M."/>
            <person name="Almakishah N.H."/>
            <person name="Steinbuechel A."/>
            <person name="Daniel R."/>
        </authorList>
    </citation>
    <scope>NUCLEOTIDE SEQUENCE [LARGE SCALE GENOMIC DNA]</scope>
    <source>
        <strain evidence="2">G25(2015)</strain>
    </source>
</reference>
<sequence>MHMYQGKKGAIVRVKGAVARVGGPQDGATGGGVENTQRHAVSAPALDSARARVWARAWAWASRSSVPS</sequence>
<keyword evidence="2" id="KW-1185">Reference proteome</keyword>
<evidence type="ECO:0000313" key="2">
    <source>
        <dbReference type="Proteomes" id="UP000077381"/>
    </source>
</evidence>
<dbReference type="STRING" id="1716141.STSP_38360"/>
<dbReference type="AlphaFoldDB" id="A0A177HQC1"/>
<comment type="caution">
    <text evidence="1">The sequence shown here is derived from an EMBL/GenBank/DDBJ whole genome shotgun (WGS) entry which is preliminary data.</text>
</comment>
<organism evidence="1 2">
    <name type="scientific">Streptomyces jeddahensis</name>
    <dbReference type="NCBI Taxonomy" id="1716141"/>
    <lineage>
        <taxon>Bacteria</taxon>
        <taxon>Bacillati</taxon>
        <taxon>Actinomycetota</taxon>
        <taxon>Actinomycetes</taxon>
        <taxon>Kitasatosporales</taxon>
        <taxon>Streptomycetaceae</taxon>
        <taxon>Streptomyces</taxon>
    </lineage>
</organism>
<dbReference type="PATRIC" id="fig|1716141.3.peg.4030"/>
<dbReference type="EMBL" id="LOHS01000086">
    <property type="protein sequence ID" value="OAH12799.1"/>
    <property type="molecule type" value="Genomic_DNA"/>
</dbReference>
<dbReference type="Proteomes" id="UP000077381">
    <property type="component" value="Unassembled WGS sequence"/>
</dbReference>
<name>A0A177HQC1_9ACTN</name>
<accession>A0A177HQC1</accession>
<protein>
    <submittedName>
        <fullName evidence="1">Uncharacterized protein</fullName>
    </submittedName>
</protein>
<gene>
    <name evidence="1" type="ORF">STSP_38360</name>
</gene>